<evidence type="ECO:0000313" key="1">
    <source>
        <dbReference type="EMBL" id="KKK99540.1"/>
    </source>
</evidence>
<name>A0A0F9AML5_9ZZZZ</name>
<accession>A0A0F9AML5</accession>
<feature type="non-terminal residue" evidence="1">
    <location>
        <position position="1"/>
    </location>
</feature>
<gene>
    <name evidence="1" type="ORF">LCGC14_2631720</name>
</gene>
<sequence>IASQFHDKNHILHDEKIGIIVCDRCPLDPLVFTPSKEWQEKARFLLEKICPGGELVKGHIIFLLDDPEALDLRVRRTNKKYRFNELEEMQNCLKHLNSIDSLQNRGLVALRKNCMPNLVLIVWLSITILINLNSELGYKKPILRGNNMNQKCFLCGSAGTKIIERPNGYDGDHVNCPECTNYKIVRTVVPKLLHGYQVRTSLSDKVKSHFEKTGERYEVNTVTLSLL</sequence>
<dbReference type="EMBL" id="LAZR01045162">
    <property type="protein sequence ID" value="KKK99540.1"/>
    <property type="molecule type" value="Genomic_DNA"/>
</dbReference>
<reference evidence="1" key="1">
    <citation type="journal article" date="2015" name="Nature">
        <title>Complex archaea that bridge the gap between prokaryotes and eukaryotes.</title>
        <authorList>
            <person name="Spang A."/>
            <person name="Saw J.H."/>
            <person name="Jorgensen S.L."/>
            <person name="Zaremba-Niedzwiedzka K."/>
            <person name="Martijn J."/>
            <person name="Lind A.E."/>
            <person name="van Eijk R."/>
            <person name="Schleper C."/>
            <person name="Guy L."/>
            <person name="Ettema T.J."/>
        </authorList>
    </citation>
    <scope>NUCLEOTIDE SEQUENCE</scope>
</reference>
<comment type="caution">
    <text evidence="1">The sequence shown here is derived from an EMBL/GenBank/DDBJ whole genome shotgun (WGS) entry which is preliminary data.</text>
</comment>
<proteinExistence type="predicted"/>
<dbReference type="AlphaFoldDB" id="A0A0F9AML5"/>
<protein>
    <submittedName>
        <fullName evidence="1">Uncharacterized protein</fullName>
    </submittedName>
</protein>
<organism evidence="1">
    <name type="scientific">marine sediment metagenome</name>
    <dbReference type="NCBI Taxonomy" id="412755"/>
    <lineage>
        <taxon>unclassified sequences</taxon>
        <taxon>metagenomes</taxon>
        <taxon>ecological metagenomes</taxon>
    </lineage>
</organism>